<evidence type="ECO:0000313" key="3">
    <source>
        <dbReference type="Proteomes" id="UP000596977"/>
    </source>
</evidence>
<keyword evidence="1" id="KW-0812">Transmembrane</keyword>
<keyword evidence="1" id="KW-0472">Membrane</keyword>
<dbReference type="Gene3D" id="1.20.120.550">
    <property type="entry name" value="Membrane associated eicosanoid/glutathione metabolism-like domain"/>
    <property type="match status" value="1"/>
</dbReference>
<dbReference type="RefSeq" id="WP_127073697.1">
    <property type="nucleotide sequence ID" value="NZ_BMKB01000005.1"/>
</dbReference>
<keyword evidence="1" id="KW-1133">Transmembrane helix</keyword>
<keyword evidence="3" id="KW-1185">Reference proteome</keyword>
<evidence type="ECO:0000313" key="2">
    <source>
        <dbReference type="EMBL" id="GGA57677.1"/>
    </source>
</evidence>
<dbReference type="PANTHER" id="PTHR31004:SF1">
    <property type="entry name" value="TRANSMEMBRANE PROTEIN 79"/>
    <property type="match status" value="1"/>
</dbReference>
<comment type="caution">
    <text evidence="2">The sequence shown here is derived from an EMBL/GenBank/DDBJ whole genome shotgun (WGS) entry which is preliminary data.</text>
</comment>
<dbReference type="GO" id="GO:0045055">
    <property type="term" value="P:regulated exocytosis"/>
    <property type="evidence" value="ECO:0007669"/>
    <property type="project" value="TreeGrafter"/>
</dbReference>
<accession>A0A916RIT6</accession>
<dbReference type="EMBL" id="BMKB01000005">
    <property type="protein sequence ID" value="GGA57677.1"/>
    <property type="molecule type" value="Genomic_DNA"/>
</dbReference>
<dbReference type="AlphaFoldDB" id="A0A916RIT6"/>
<dbReference type="InterPro" id="IPR023352">
    <property type="entry name" value="MAPEG-like_dom_sf"/>
</dbReference>
<dbReference type="OrthoDB" id="582367at2"/>
<dbReference type="SUPFAM" id="SSF161084">
    <property type="entry name" value="MAPEG domain-like"/>
    <property type="match status" value="1"/>
</dbReference>
<evidence type="ECO:0008006" key="4">
    <source>
        <dbReference type="Google" id="ProtNLM"/>
    </source>
</evidence>
<gene>
    <name evidence="2" type="ORF">GCM10011499_29870</name>
</gene>
<dbReference type="Proteomes" id="UP000596977">
    <property type="component" value="Unassembled WGS sequence"/>
</dbReference>
<feature type="transmembrane region" description="Helical" evidence="1">
    <location>
        <begin position="21"/>
        <end position="41"/>
    </location>
</feature>
<proteinExistence type="predicted"/>
<dbReference type="PANTHER" id="PTHR31004">
    <property type="entry name" value="TRANSMEMBRANE PROTEIN 79"/>
    <property type="match status" value="1"/>
</dbReference>
<sequence>MVDMRKEEIAIRWRTSAALGVTLIAFALAYFILPLFHLFPFQTSHRLALAAQGSAFVLIWLLIAIGMVSVGRRQSPEDIGGAAAGPPSDRLAIKVAFLQNTLEQCVLTCGAFFAYAAIMEGDGLALVPISVILFGIGRYLFYKGYPHGAGARAFGMGLTLLPGALLLIAAMVGTFWGLYVEHWAR</sequence>
<reference evidence="2 3" key="1">
    <citation type="journal article" date="2014" name="Int. J. Syst. Evol. Microbiol.">
        <title>Complete genome sequence of Corynebacterium casei LMG S-19264T (=DSM 44701T), isolated from a smear-ripened cheese.</title>
        <authorList>
            <consortium name="US DOE Joint Genome Institute (JGI-PGF)"/>
            <person name="Walter F."/>
            <person name="Albersmeier A."/>
            <person name="Kalinowski J."/>
            <person name="Ruckert C."/>
        </authorList>
    </citation>
    <scope>NUCLEOTIDE SEQUENCE [LARGE SCALE GENOMIC DNA]</scope>
    <source>
        <strain evidence="2 3">CGMCC 1.15896</strain>
    </source>
</reference>
<name>A0A916RIT6_9HYPH</name>
<feature type="transmembrane region" description="Helical" evidence="1">
    <location>
        <begin position="153"/>
        <end position="179"/>
    </location>
</feature>
<dbReference type="GO" id="GO:0005765">
    <property type="term" value="C:lysosomal membrane"/>
    <property type="evidence" value="ECO:0007669"/>
    <property type="project" value="TreeGrafter"/>
</dbReference>
<feature type="transmembrane region" description="Helical" evidence="1">
    <location>
        <begin position="124"/>
        <end position="141"/>
    </location>
</feature>
<organism evidence="2 3">
    <name type="scientific">Pelagibacterium lentulum</name>
    <dbReference type="NCBI Taxonomy" id="2029865"/>
    <lineage>
        <taxon>Bacteria</taxon>
        <taxon>Pseudomonadati</taxon>
        <taxon>Pseudomonadota</taxon>
        <taxon>Alphaproteobacteria</taxon>
        <taxon>Hyphomicrobiales</taxon>
        <taxon>Devosiaceae</taxon>
        <taxon>Pelagibacterium</taxon>
    </lineage>
</organism>
<evidence type="ECO:0000256" key="1">
    <source>
        <dbReference type="SAM" id="Phobius"/>
    </source>
</evidence>
<protein>
    <recommendedName>
        <fullName evidence="4">MAPEG family protein</fullName>
    </recommendedName>
</protein>
<feature type="transmembrane region" description="Helical" evidence="1">
    <location>
        <begin position="47"/>
        <end position="70"/>
    </location>
</feature>